<dbReference type="InterPro" id="IPR032675">
    <property type="entry name" value="LRR_dom_sf"/>
</dbReference>
<dbReference type="PANTHER" id="PTHR38926">
    <property type="entry name" value="F-BOX DOMAIN CONTAINING PROTEIN, EXPRESSED"/>
    <property type="match status" value="1"/>
</dbReference>
<dbReference type="Proteomes" id="UP000559027">
    <property type="component" value="Unassembled WGS sequence"/>
</dbReference>
<dbReference type="Gene3D" id="1.20.1280.50">
    <property type="match status" value="1"/>
</dbReference>
<keyword evidence="1" id="KW-0175">Coiled coil</keyword>
<comment type="caution">
    <text evidence="2">The sequence shown here is derived from an EMBL/GenBank/DDBJ whole genome shotgun (WGS) entry which is preliminary data.</text>
</comment>
<dbReference type="AlphaFoldDB" id="A0A8H5G7C9"/>
<evidence type="ECO:0000313" key="2">
    <source>
        <dbReference type="EMBL" id="KAF5359703.1"/>
    </source>
</evidence>
<evidence type="ECO:0008006" key="4">
    <source>
        <dbReference type="Google" id="ProtNLM"/>
    </source>
</evidence>
<dbReference type="SUPFAM" id="SSF52047">
    <property type="entry name" value="RNI-like"/>
    <property type="match status" value="1"/>
</dbReference>
<evidence type="ECO:0000256" key="1">
    <source>
        <dbReference type="SAM" id="Coils"/>
    </source>
</evidence>
<evidence type="ECO:0000313" key="3">
    <source>
        <dbReference type="Proteomes" id="UP000559027"/>
    </source>
</evidence>
<proteinExistence type="predicted"/>
<feature type="coiled-coil region" evidence="1">
    <location>
        <begin position="92"/>
        <end position="126"/>
    </location>
</feature>
<name>A0A8H5G7C9_9AGAR</name>
<accession>A0A8H5G7C9</accession>
<organism evidence="2 3">
    <name type="scientific">Leucocoprinus leucothites</name>
    <dbReference type="NCBI Taxonomy" id="201217"/>
    <lineage>
        <taxon>Eukaryota</taxon>
        <taxon>Fungi</taxon>
        <taxon>Dikarya</taxon>
        <taxon>Basidiomycota</taxon>
        <taxon>Agaricomycotina</taxon>
        <taxon>Agaricomycetes</taxon>
        <taxon>Agaricomycetidae</taxon>
        <taxon>Agaricales</taxon>
        <taxon>Agaricineae</taxon>
        <taxon>Agaricaceae</taxon>
        <taxon>Leucocoprinus</taxon>
    </lineage>
</organism>
<dbReference type="EMBL" id="JAACJO010000004">
    <property type="protein sequence ID" value="KAF5359703.1"/>
    <property type="molecule type" value="Genomic_DNA"/>
</dbReference>
<keyword evidence="3" id="KW-1185">Reference proteome</keyword>
<dbReference type="Gene3D" id="3.80.10.10">
    <property type="entry name" value="Ribonuclease Inhibitor"/>
    <property type="match status" value="1"/>
</dbReference>
<protein>
    <recommendedName>
        <fullName evidence="4">F-box domain-containing protein</fullName>
    </recommendedName>
</protein>
<dbReference type="PANTHER" id="PTHR38926:SF5">
    <property type="entry name" value="F-BOX AND LEUCINE-RICH REPEAT PROTEIN 6"/>
    <property type="match status" value="1"/>
</dbReference>
<reference evidence="2 3" key="1">
    <citation type="journal article" date="2020" name="ISME J.">
        <title>Uncovering the hidden diversity of litter-decomposition mechanisms in mushroom-forming fungi.</title>
        <authorList>
            <person name="Floudas D."/>
            <person name="Bentzer J."/>
            <person name="Ahren D."/>
            <person name="Johansson T."/>
            <person name="Persson P."/>
            <person name="Tunlid A."/>
        </authorList>
    </citation>
    <scope>NUCLEOTIDE SEQUENCE [LARGE SCALE GENOMIC DNA]</scope>
    <source>
        <strain evidence="2 3">CBS 146.42</strain>
    </source>
</reference>
<gene>
    <name evidence="2" type="ORF">D9756_003211</name>
</gene>
<sequence length="560" mass="63146">MPVRDRKGHSQQSNALVAPGNKIGAVFGKRTKNKYVGSRFPDPASHEFAVDNIYPCEWVPLREEQPFELVNKFPPPTRTIPPAPNQYPSSEIDNVADRISELEHRRKELLREVSELDLHLRNERARYNTLLNHQASISKLPIELLSSIFLLCQAAGSPRSYYSFAMAASHVSRHWRTVSLSTPLLWNDINLSKRALSPLDRLEAHLSRSGDCFLDIYIYTLLQDIQPIMTLISRHSKRWRRLSLVTDYDHLTTIQAGLHNSSVPLLEHLSLQVGITHEHNSPRSRYPRECPSIFSMGAPSLQFVRLGGLALGRLAPPVGAISTLDLDGFERYYMEPLQFASFLETLPSLVNLSLGQLHIHHPRNPFQVTKQIELPLLRSLRICGPCTSPHLALSILVLPQLESLTLCELESFHSPIFLSVKELALEACSFDEVAATNILLAFPSITDLTMDPLSPAICSMITIPADMVASRIPWPSLHTLTVREMGSSDVARLSIMAATRVISDCSIRKLRLDRRTRTTLRKKLCFDWFKEQMTLENCDQPDTWPVGLGYDDPVDLATYG</sequence>
<dbReference type="OrthoDB" id="3203373at2759"/>